<evidence type="ECO:0000256" key="1">
    <source>
        <dbReference type="ARBA" id="ARBA00022676"/>
    </source>
</evidence>
<evidence type="ECO:0000256" key="2">
    <source>
        <dbReference type="ARBA" id="ARBA00022679"/>
    </source>
</evidence>
<sequence>MRILVHDHSGHPFQAELSRDLARRGHDVTHSYVEGYVCGKGRLAANPGERITFEAIGGAKPVDNQRLAQRLLREVRRGVELVRHVRRVDADIVMLSNVQIPTLVIFAFVMAVLRRPWVLWHQDVYAVAVRSFTGSKLPRRFAFVAWAFEVAERWCSRRASAIVVIAPSFVPVHEEWGTADKVTVIPNWAPLDEIVPTPRKNDWAVEHELDDVATLVYSGTLGLKHNPALLVRLARAVHDAGKPVRLVVVNEGPAVEVLRDEADRLDVPVTLLPFQPYDRLPEVLGSGDVLVVLLEQEAGAFSVPSKTLSYLCAGRPVLGLMPGENLASALVTKAGGLVLPPADGSLADAAAWISRVLDDAELRAELGEASRDLAEQEFALEGCATRFERLLADQAGVVLRVGDRRSLTKFA</sequence>
<comment type="caution">
    <text evidence="5">The sequence shown here is derived from an EMBL/GenBank/DDBJ whole genome shotgun (WGS) entry which is preliminary data.</text>
</comment>
<keyword evidence="1" id="KW-0328">Glycosyltransferase</keyword>
<dbReference type="InterPro" id="IPR001296">
    <property type="entry name" value="Glyco_trans_1"/>
</dbReference>
<protein>
    <submittedName>
        <fullName evidence="5">Uncharacterized protein</fullName>
    </submittedName>
</protein>
<dbReference type="CDD" id="cd03794">
    <property type="entry name" value="GT4_WbuB-like"/>
    <property type="match status" value="1"/>
</dbReference>
<keyword evidence="6" id="KW-1185">Reference proteome</keyword>
<dbReference type="InterPro" id="IPR050194">
    <property type="entry name" value="Glycosyltransferase_grp1"/>
</dbReference>
<evidence type="ECO:0000259" key="4">
    <source>
        <dbReference type="Pfam" id="PF13579"/>
    </source>
</evidence>
<dbReference type="Pfam" id="PF00534">
    <property type="entry name" value="Glycos_transf_1"/>
    <property type="match status" value="1"/>
</dbReference>
<evidence type="ECO:0000313" key="5">
    <source>
        <dbReference type="EMBL" id="GAA1503847.1"/>
    </source>
</evidence>
<dbReference type="PANTHER" id="PTHR45947:SF3">
    <property type="entry name" value="SULFOQUINOVOSYL TRANSFERASE SQD2"/>
    <property type="match status" value="1"/>
</dbReference>
<name>A0ABN1ZT93_9ACTN</name>
<dbReference type="SUPFAM" id="SSF53756">
    <property type="entry name" value="UDP-Glycosyltransferase/glycogen phosphorylase"/>
    <property type="match status" value="1"/>
</dbReference>
<dbReference type="InterPro" id="IPR028098">
    <property type="entry name" value="Glyco_trans_4-like_N"/>
</dbReference>
<dbReference type="Pfam" id="PF13579">
    <property type="entry name" value="Glyco_trans_4_4"/>
    <property type="match status" value="1"/>
</dbReference>
<organism evidence="5 6">
    <name type="scientific">Nocardioides humi</name>
    <dbReference type="NCBI Taxonomy" id="449461"/>
    <lineage>
        <taxon>Bacteria</taxon>
        <taxon>Bacillati</taxon>
        <taxon>Actinomycetota</taxon>
        <taxon>Actinomycetes</taxon>
        <taxon>Propionibacteriales</taxon>
        <taxon>Nocardioidaceae</taxon>
        <taxon>Nocardioides</taxon>
    </lineage>
</organism>
<dbReference type="Proteomes" id="UP001500842">
    <property type="component" value="Unassembled WGS sequence"/>
</dbReference>
<feature type="domain" description="Glycosyltransferase subfamily 4-like N-terminal" evidence="4">
    <location>
        <begin position="15"/>
        <end position="188"/>
    </location>
</feature>
<reference evidence="5 6" key="1">
    <citation type="journal article" date="2019" name="Int. J. Syst. Evol. Microbiol.">
        <title>The Global Catalogue of Microorganisms (GCM) 10K type strain sequencing project: providing services to taxonomists for standard genome sequencing and annotation.</title>
        <authorList>
            <consortium name="The Broad Institute Genomics Platform"/>
            <consortium name="The Broad Institute Genome Sequencing Center for Infectious Disease"/>
            <person name="Wu L."/>
            <person name="Ma J."/>
        </authorList>
    </citation>
    <scope>NUCLEOTIDE SEQUENCE [LARGE SCALE GENOMIC DNA]</scope>
    <source>
        <strain evidence="5 6">JCM 14942</strain>
    </source>
</reference>
<accession>A0ABN1ZT93</accession>
<dbReference type="Gene3D" id="3.40.50.2000">
    <property type="entry name" value="Glycogen Phosphorylase B"/>
    <property type="match status" value="2"/>
</dbReference>
<proteinExistence type="predicted"/>
<dbReference type="RefSeq" id="WP_141006107.1">
    <property type="nucleotide sequence ID" value="NZ_BAAAOR010000003.1"/>
</dbReference>
<keyword evidence="2" id="KW-0808">Transferase</keyword>
<feature type="domain" description="Glycosyl transferase family 1" evidence="3">
    <location>
        <begin position="210"/>
        <end position="371"/>
    </location>
</feature>
<evidence type="ECO:0000259" key="3">
    <source>
        <dbReference type="Pfam" id="PF00534"/>
    </source>
</evidence>
<dbReference type="EMBL" id="BAAAOR010000003">
    <property type="protein sequence ID" value="GAA1503847.1"/>
    <property type="molecule type" value="Genomic_DNA"/>
</dbReference>
<gene>
    <name evidence="5" type="ORF">GCM10009788_03880</name>
</gene>
<evidence type="ECO:0000313" key="6">
    <source>
        <dbReference type="Proteomes" id="UP001500842"/>
    </source>
</evidence>
<dbReference type="PANTHER" id="PTHR45947">
    <property type="entry name" value="SULFOQUINOVOSYL TRANSFERASE SQD2"/>
    <property type="match status" value="1"/>
</dbReference>